<dbReference type="InterPro" id="IPR000644">
    <property type="entry name" value="CBS_dom"/>
</dbReference>
<reference evidence="4" key="1">
    <citation type="submission" date="2016-03" db="EMBL/GenBank/DDBJ databases">
        <authorList>
            <person name="Borrel G."/>
            <person name="Mccann A."/>
            <person name="O'Toole P.W."/>
        </authorList>
    </citation>
    <scope>NUCLEOTIDE SEQUENCE</scope>
    <source>
        <strain evidence="4">183</strain>
    </source>
</reference>
<dbReference type="SMART" id="SM00116">
    <property type="entry name" value="CBS"/>
    <property type="match status" value="2"/>
</dbReference>
<dbReference type="Proteomes" id="UP000752814">
    <property type="component" value="Unassembled WGS sequence"/>
</dbReference>
<evidence type="ECO:0000313" key="5">
    <source>
        <dbReference type="Proteomes" id="UP000752814"/>
    </source>
</evidence>
<feature type="domain" description="CBS" evidence="3">
    <location>
        <begin position="8"/>
        <end position="65"/>
    </location>
</feature>
<dbReference type="PROSITE" id="PS51371">
    <property type="entry name" value="CBS"/>
    <property type="match status" value="2"/>
</dbReference>
<sequence>MSTVKKYMSIKREVVSPDDSVQSAIELMVDHDQGSVIVIDDAEHVLGIFTERDVLRHYLTHQTKFLYLKVSEVMSAPVATVSEDTPIQEALEMMTSKNIRRLPVVDSEGRMIGFLSWKELFAKFRREHST</sequence>
<dbReference type="PANTHER" id="PTHR43080:SF2">
    <property type="entry name" value="CBS DOMAIN-CONTAINING PROTEIN"/>
    <property type="match status" value="1"/>
</dbReference>
<dbReference type="SUPFAM" id="SSF54631">
    <property type="entry name" value="CBS-domain pair"/>
    <property type="match status" value="1"/>
</dbReference>
<dbReference type="PANTHER" id="PTHR43080">
    <property type="entry name" value="CBS DOMAIN-CONTAINING PROTEIN CBSX3, MITOCHONDRIAL"/>
    <property type="match status" value="1"/>
</dbReference>
<dbReference type="Pfam" id="PF00571">
    <property type="entry name" value="CBS"/>
    <property type="match status" value="2"/>
</dbReference>
<evidence type="ECO:0000259" key="3">
    <source>
        <dbReference type="PROSITE" id="PS51371"/>
    </source>
</evidence>
<dbReference type="RefSeq" id="WP_020448083.1">
    <property type="nucleotide sequence ID" value="NZ_CAYBCA010000015.1"/>
</dbReference>
<proteinExistence type="predicted"/>
<dbReference type="AlphaFoldDB" id="A0A8J8TE16"/>
<evidence type="ECO:0000313" key="4">
    <source>
        <dbReference type="EMBL" id="TQS81504.1"/>
    </source>
</evidence>
<evidence type="ECO:0000256" key="2">
    <source>
        <dbReference type="PROSITE-ProRule" id="PRU00703"/>
    </source>
</evidence>
<dbReference type="GeneID" id="41322594"/>
<evidence type="ECO:0000256" key="1">
    <source>
        <dbReference type="ARBA" id="ARBA00023122"/>
    </source>
</evidence>
<dbReference type="InterPro" id="IPR051257">
    <property type="entry name" value="Diverse_CBS-Domain"/>
</dbReference>
<gene>
    <name evidence="4" type="ORF">A3207_03625</name>
</gene>
<name>A0A8J8TE16_9ARCH</name>
<feature type="domain" description="CBS" evidence="3">
    <location>
        <begin position="74"/>
        <end position="130"/>
    </location>
</feature>
<dbReference type="EMBL" id="LVVT01000022">
    <property type="protein sequence ID" value="TQS81504.1"/>
    <property type="molecule type" value="Genomic_DNA"/>
</dbReference>
<dbReference type="InterPro" id="IPR046342">
    <property type="entry name" value="CBS_dom_sf"/>
</dbReference>
<dbReference type="Gene3D" id="3.10.580.10">
    <property type="entry name" value="CBS-domain"/>
    <property type="match status" value="1"/>
</dbReference>
<dbReference type="OMA" id="MRHAHVG"/>
<protein>
    <recommendedName>
        <fullName evidence="3">CBS domain-containing protein</fullName>
    </recommendedName>
</protein>
<organism evidence="4 5">
    <name type="scientific">Candidatus Methanomassiliicoccus intestinalis</name>
    <dbReference type="NCBI Taxonomy" id="1406512"/>
    <lineage>
        <taxon>Archaea</taxon>
        <taxon>Methanobacteriati</taxon>
        <taxon>Thermoplasmatota</taxon>
        <taxon>Thermoplasmata</taxon>
        <taxon>Methanomassiliicoccales</taxon>
        <taxon>Methanomassiliicoccaceae</taxon>
        <taxon>Methanomassiliicoccus</taxon>
    </lineage>
</organism>
<keyword evidence="1 2" id="KW-0129">CBS domain</keyword>
<accession>A0A8J8TE16</accession>
<comment type="caution">
    <text evidence="4">The sequence shown here is derived from an EMBL/GenBank/DDBJ whole genome shotgun (WGS) entry which is preliminary data.</text>
</comment>